<dbReference type="EMBL" id="OU899034">
    <property type="protein sequence ID" value="CAH1714335.1"/>
    <property type="molecule type" value="Genomic_DNA"/>
</dbReference>
<protein>
    <recommendedName>
        <fullName evidence="5">Gustatory receptor</fullName>
    </recommendedName>
</protein>
<reference evidence="3" key="2">
    <citation type="submission" date="2022-10" db="EMBL/GenBank/DDBJ databases">
        <authorList>
            <consortium name="ENA_rothamsted_submissions"/>
            <consortium name="culmorum"/>
            <person name="King R."/>
        </authorList>
    </citation>
    <scope>NUCLEOTIDE SEQUENCE</scope>
</reference>
<proteinExistence type="predicted"/>
<keyword evidence="4" id="KW-1185">Reference proteome</keyword>
<accession>A0A9P0IQU1</accession>
<evidence type="ECO:0000313" key="3">
    <source>
        <dbReference type="EMBL" id="CAH1714335.1"/>
    </source>
</evidence>
<evidence type="ECO:0008006" key="5">
    <source>
        <dbReference type="Google" id="ProtNLM"/>
    </source>
</evidence>
<name>A0A9P0IQU1_APHGO</name>
<keyword evidence="1" id="KW-1133">Transmembrane helix</keyword>
<feature type="transmembrane region" description="Helical" evidence="1">
    <location>
        <begin position="151"/>
        <end position="177"/>
    </location>
</feature>
<feature type="transmembrane region" description="Helical" evidence="1">
    <location>
        <begin position="122"/>
        <end position="145"/>
    </location>
</feature>
<evidence type="ECO:0000256" key="1">
    <source>
        <dbReference type="SAM" id="Phobius"/>
    </source>
</evidence>
<keyword evidence="1" id="KW-0472">Membrane</keyword>
<feature type="chain" id="PRO_5040498901" description="Gustatory receptor" evidence="2">
    <location>
        <begin position="21"/>
        <end position="327"/>
    </location>
</feature>
<feature type="transmembrane region" description="Helical" evidence="1">
    <location>
        <begin position="258"/>
        <end position="280"/>
    </location>
</feature>
<feature type="transmembrane region" description="Helical" evidence="1">
    <location>
        <begin position="30"/>
        <end position="52"/>
    </location>
</feature>
<evidence type="ECO:0000313" key="4">
    <source>
        <dbReference type="Proteomes" id="UP001154329"/>
    </source>
</evidence>
<feature type="signal peptide" evidence="2">
    <location>
        <begin position="1"/>
        <end position="20"/>
    </location>
</feature>
<keyword evidence="1" id="KW-0812">Transmembrane</keyword>
<sequence length="327" mass="38145">MFRSMSKLSVFIFNIFSVLSITHNKWQKTYSILLIMSCIYIFYATPQIVCILENDCNNTISSLIKGLFARVVAVTCMVSRCVIFLKGKTHLVKYKKNMDDFHTVTPMTSSETDNLKKMSFRVVLCCILLTVPVNVCRLWILYYVAKQTVPFVILVYLQNFSMYCIETHFTVLCYILYQKIIGINNDLMALKIDTIVRNKYPFISLTGEKYGKNDNTVEYNREVFQSLVAGYPMTDFLENLKAKHKFICLATKNLNNMFGIHLGLSLCSLCLYTLFDLYYHLQAIWKHSKYKILVYAWILQYFVRFLLITVLAHLTTKQVILKIYLSI</sequence>
<dbReference type="Proteomes" id="UP001154329">
    <property type="component" value="Chromosome 1"/>
</dbReference>
<reference evidence="3" key="1">
    <citation type="submission" date="2022-02" db="EMBL/GenBank/DDBJ databases">
        <authorList>
            <person name="King R."/>
        </authorList>
    </citation>
    <scope>NUCLEOTIDE SEQUENCE</scope>
</reference>
<evidence type="ECO:0000256" key="2">
    <source>
        <dbReference type="SAM" id="SignalP"/>
    </source>
</evidence>
<dbReference type="AlphaFoldDB" id="A0A9P0IQU1"/>
<keyword evidence="2" id="KW-0732">Signal</keyword>
<feature type="transmembrane region" description="Helical" evidence="1">
    <location>
        <begin position="292"/>
        <end position="314"/>
    </location>
</feature>
<gene>
    <name evidence="3" type="ORF">APHIGO_LOCUS2736</name>
</gene>
<organism evidence="3 4">
    <name type="scientific">Aphis gossypii</name>
    <name type="common">Cotton aphid</name>
    <dbReference type="NCBI Taxonomy" id="80765"/>
    <lineage>
        <taxon>Eukaryota</taxon>
        <taxon>Metazoa</taxon>
        <taxon>Ecdysozoa</taxon>
        <taxon>Arthropoda</taxon>
        <taxon>Hexapoda</taxon>
        <taxon>Insecta</taxon>
        <taxon>Pterygota</taxon>
        <taxon>Neoptera</taxon>
        <taxon>Paraneoptera</taxon>
        <taxon>Hemiptera</taxon>
        <taxon>Sternorrhyncha</taxon>
        <taxon>Aphidomorpha</taxon>
        <taxon>Aphidoidea</taxon>
        <taxon>Aphididae</taxon>
        <taxon>Aphidini</taxon>
        <taxon>Aphis</taxon>
        <taxon>Aphis</taxon>
    </lineage>
</organism>